<dbReference type="GO" id="GO:0005854">
    <property type="term" value="C:nascent polypeptide-associated complex"/>
    <property type="evidence" value="ECO:0007669"/>
    <property type="project" value="InterPro"/>
</dbReference>
<feature type="region of interest" description="Disordered" evidence="1">
    <location>
        <begin position="2045"/>
        <end position="2075"/>
    </location>
</feature>
<feature type="domain" description="NAC-A/B" evidence="2">
    <location>
        <begin position="1967"/>
        <end position="2032"/>
    </location>
</feature>
<protein>
    <submittedName>
        <fullName evidence="4">Nascent polypeptide-associated complex subunit alpha, muscle-specific form-like isoform X1</fullName>
    </submittedName>
</protein>
<feature type="compositionally biased region" description="Low complexity" evidence="1">
    <location>
        <begin position="1198"/>
        <end position="1218"/>
    </location>
</feature>
<dbReference type="Proteomes" id="UP001318040">
    <property type="component" value="Chromosome 2"/>
</dbReference>
<feature type="region of interest" description="Disordered" evidence="1">
    <location>
        <begin position="1915"/>
        <end position="1976"/>
    </location>
</feature>
<reference evidence="4" key="1">
    <citation type="submission" date="2025-08" db="UniProtKB">
        <authorList>
            <consortium name="RefSeq"/>
        </authorList>
    </citation>
    <scope>IDENTIFICATION</scope>
    <source>
        <tissue evidence="4">Sperm</tissue>
    </source>
</reference>
<dbReference type="Gene3D" id="1.10.8.10">
    <property type="entry name" value="DNA helicase RuvA subunit, C-terminal domain"/>
    <property type="match status" value="1"/>
</dbReference>
<dbReference type="RefSeq" id="XP_032822865.1">
    <property type="nucleotide sequence ID" value="XM_032966974.1"/>
</dbReference>
<evidence type="ECO:0000256" key="1">
    <source>
        <dbReference type="SAM" id="MobiDB-lite"/>
    </source>
</evidence>
<feature type="region of interest" description="Disordered" evidence="1">
    <location>
        <begin position="1"/>
        <end position="72"/>
    </location>
</feature>
<feature type="compositionally biased region" description="Basic and acidic residues" evidence="1">
    <location>
        <begin position="1787"/>
        <end position="1800"/>
    </location>
</feature>
<dbReference type="Pfam" id="PF19026">
    <property type="entry name" value="UBA_HYPK"/>
    <property type="match status" value="1"/>
</dbReference>
<feature type="compositionally biased region" description="Polar residues" evidence="1">
    <location>
        <begin position="42"/>
        <end position="58"/>
    </location>
</feature>
<dbReference type="PANTHER" id="PTHR21713">
    <property type="entry name" value="NASCENT POLYPEPTIDE ASSOCIATED COMPLEX ALPHA SUBUNIT-RELATED"/>
    <property type="match status" value="1"/>
</dbReference>
<keyword evidence="3" id="KW-1185">Reference proteome</keyword>
<dbReference type="KEGG" id="pmrn:116949549"/>
<dbReference type="FunFam" id="1.10.8.10:FF:000006">
    <property type="entry name" value="Putative nascent polypeptide-associated complex subunit alpha"/>
    <property type="match status" value="1"/>
</dbReference>
<dbReference type="InterPro" id="IPR038187">
    <property type="entry name" value="NAC_A/B_dom_sf"/>
</dbReference>
<dbReference type="Pfam" id="PF01849">
    <property type="entry name" value="NAC"/>
    <property type="match status" value="1"/>
</dbReference>
<feature type="compositionally biased region" description="Acidic residues" evidence="1">
    <location>
        <begin position="2061"/>
        <end position="2073"/>
    </location>
</feature>
<evidence type="ECO:0000313" key="4">
    <source>
        <dbReference type="RefSeq" id="XP_032822865.1"/>
    </source>
</evidence>
<evidence type="ECO:0000259" key="2">
    <source>
        <dbReference type="PROSITE" id="PS51151"/>
    </source>
</evidence>
<feature type="compositionally biased region" description="Low complexity" evidence="1">
    <location>
        <begin position="1678"/>
        <end position="1694"/>
    </location>
</feature>
<dbReference type="Gene3D" id="2.20.70.30">
    <property type="entry name" value="Nascent polypeptide-associated complex domain"/>
    <property type="match status" value="1"/>
</dbReference>
<dbReference type="CDD" id="cd22054">
    <property type="entry name" value="NAC_NACA"/>
    <property type="match status" value="1"/>
</dbReference>
<feature type="compositionally biased region" description="Low complexity" evidence="1">
    <location>
        <begin position="1942"/>
        <end position="1955"/>
    </location>
</feature>
<accession>A0AAJ7TRR7</accession>
<dbReference type="FunFam" id="2.20.70.30:FF:000002">
    <property type="entry name" value="Nascent polypeptide-associated complex (NAC), alpha subunit"/>
    <property type="match status" value="1"/>
</dbReference>
<evidence type="ECO:0000313" key="3">
    <source>
        <dbReference type="Proteomes" id="UP001318040"/>
    </source>
</evidence>
<dbReference type="InterPro" id="IPR016641">
    <property type="entry name" value="EGD2/NACA0like"/>
</dbReference>
<proteinExistence type="predicted"/>
<feature type="region of interest" description="Disordered" evidence="1">
    <location>
        <begin position="1169"/>
        <end position="1869"/>
    </location>
</feature>
<feature type="compositionally biased region" description="Basic and acidic residues" evidence="1">
    <location>
        <begin position="1710"/>
        <end position="1727"/>
    </location>
</feature>
<dbReference type="InterPro" id="IPR002715">
    <property type="entry name" value="Nas_poly-pep-assoc_cplx_dom"/>
</dbReference>
<dbReference type="CDD" id="cd14358">
    <property type="entry name" value="UBA_NAC_euk"/>
    <property type="match status" value="1"/>
</dbReference>
<sequence length="2113" mass="224181">MADSAAVLGTVVQEMPGETTESALAAEQQPQQTKQMQEVQVESANTTGLESPLSSLVAGTQPPSSSSVPQSPPSILALSDADHFVPVALLRHNSDSPDTVVGDIACECSFVESLDRRDPLTAHASRAPGEIKRVESLDGNCPSLTPTRTTASQKVPFYQEGCVHAVGLEEGCAPHFCQEHHHISCCSEECPMQHEETSDFAAMEREEYDVNESASSESCNSYCLGDEADVHSAAFQEIPFDYIQSELETPVASDIEFSQVSDGEKDAFFSIASSFSIRSEDSDTEQHAISFAEMKFDVCDFENELYFTAPSSPIMSPRHRSKRPLKAIKRAFGSRQSSSSEALFNAEDRSGAQTPDLVVRKAKRQYVTSHQPFDYDCNCCDITTASRSTQLSCKKDPGMPLVQRFAVDQHEGAGTLPCTSVCDKCEIFSGSKMQIIHSCNAYFMPEATAINTMHVQAGHVNVDAASNAVYHCVPSSNTDCSVDSSAVFLDRPLVNRSDKTSLEDESDFTCTFSHLDKPAYSVTVGADENDEILLSEDHSFEEKESLDFPSDSEAEMQECCISSHLTDHMYCSTGEDIAIGEKYEAKNILSSADTCLPESLVDALASEASLNQVVQSGVLVSDAIESDHRISNVFNNDHTCLYEVISPKPRLSLSLEELPFDDKSMDAEVDILDNIEYNQEISGNEVPLAIEDNFAECDFQSCNVAKKNVCNTDDSILDCSEFLVKAVVDDIKNNNVADQVHPTTDPWHYSPSVNNLMTTPPAEIYETVTFDKNQSSLTNAVLRDARCSQEEKKNNNDVCNIKMFIKSEILECSAVHGLSEELKNPGYPSLQTVISGKEQPETCSAVDAKLGQVLLELKPDALSKTTAETATISNSTMQNESFHQDNILLEHDDTCLTLSNSDLEIDTVQKKDLENTHLESDCSFGGHIGMVCPLLPVSKINAATEERNSSHEQAPVALVLSTPCRDQTQRAVESTTVESGSAFSFSKADHVKQASFPILDPVAFPEPTMLTKPIVAEDTSETGFSKSVGGFPTHSSSTLERVCPKANTAATLPDPLQACPSPSQESFPVSIAAISSAAVNEPSLTSQSYLDMIQPPVSQSAANVPNPDASPQSLAPDFTDTKFKGIAAQHQPILAAPEANTKSAAAYSALESPVTSAVSVEVNQIPIPQPKLETPNALSKTGDVKQAPEAQAKAWVLAKPASPEAKPAATETKTASPEVQAKPASPEVQAKPTTPEVQAKPASLEVQAKPATPEVQAKPASLEVQAKPASLEVQAKPASPEVQAKPASLEVQAKPASPEVQAKPATHEVQAKPASPEVQAKPASPEVQAKPATPEVQAKPATPEVQAKPASPEVQAKPASPEVQAKPATPEVQAKPASPEVQAKAASPEVQAKPASPEVKTKPASPEVQAKPASPEVKTKPAAPEVQATLAAPEVQATPAAPEVQAKPASPEVQAKPASPEVQSKPAASEVQAKPASPEVQAKPAAPEVQAKPAAPEVQAKPAAPEVQAKPASPEVQATPAAPEVQAKPASPEVQAKPAAPEVQAKPAAPEVQAKPAAPEVQAKPASPEVQATPAAPEVQAKPASPEVQATPAAPEVQAKPASPEVQAKPAAPEVQAKPAAPEVQAKPAAPEVQAKPAAPEVQAKPAAPEVQAKPAAPEVQAKLASPEVQGKPAAPEVQAKPAAPKVQAKPAAPEVQAKPAAPEVQAKAADNEAKSTQELVEAKPTDPKAQVKSTALKAQAKLAPEVHEKSAVHELAAPVAQSIQSAHEPLPPVEPQQKAAVKVQSKKIDSETQSKKDQPKPPAQNAKLKASPSEAKSKPDPSLATPELHAKGTKTKAEAKVQVPKSPKGKPEKPSATNLSSPAAPVVPSIIEDELPPLIPFKDNGPDHTILETPVVLDGGPTLKPAVVKQPVIIKDKGSGTDSDSDDSIPELEERTDKTLQSESQQAQLAAAAELNEEMVSKAKQSRSEKKARKAMSKLGLRQVAGVTRVTIRKSKNILFVITKPDVFKSPASDTYIVFGEAKIEDLSQQAQMAAAEKFKVPGEAAPGVQERVQPAPVQEESEEEDEVDEGGVEAKDIELVMSQANVSRSKAVRALKNNSNDIVNAIMELTM</sequence>
<gene>
    <name evidence="4" type="primary">LOC116949549</name>
</gene>
<dbReference type="GeneID" id="116949549"/>
<organism evidence="3 4">
    <name type="scientific">Petromyzon marinus</name>
    <name type="common">Sea lamprey</name>
    <dbReference type="NCBI Taxonomy" id="7757"/>
    <lineage>
        <taxon>Eukaryota</taxon>
        <taxon>Metazoa</taxon>
        <taxon>Chordata</taxon>
        <taxon>Craniata</taxon>
        <taxon>Vertebrata</taxon>
        <taxon>Cyclostomata</taxon>
        <taxon>Hyperoartia</taxon>
        <taxon>Petromyzontiformes</taxon>
        <taxon>Petromyzontidae</taxon>
        <taxon>Petromyzon</taxon>
    </lineage>
</organism>
<dbReference type="SMART" id="SM01407">
    <property type="entry name" value="NAC"/>
    <property type="match status" value="1"/>
</dbReference>
<dbReference type="InterPro" id="IPR044034">
    <property type="entry name" value="NAC-like_UBA"/>
</dbReference>
<name>A0AAJ7TRR7_PETMA</name>
<feature type="compositionally biased region" description="Low complexity" evidence="1">
    <location>
        <begin position="28"/>
        <end position="40"/>
    </location>
</feature>
<dbReference type="PROSITE" id="PS51151">
    <property type="entry name" value="NAC_AB"/>
    <property type="match status" value="1"/>
</dbReference>